<protein>
    <submittedName>
        <fullName evidence="1">Aldose 1-epimerase</fullName>
    </submittedName>
</protein>
<dbReference type="AlphaFoldDB" id="A0A4V2EXV0"/>
<reference evidence="1 2" key="1">
    <citation type="submission" date="2019-02" db="EMBL/GenBank/DDBJ databases">
        <title>Sequencing the genomes of 1000 actinobacteria strains.</title>
        <authorList>
            <person name="Klenk H.-P."/>
        </authorList>
    </citation>
    <scope>NUCLEOTIDE SEQUENCE [LARGE SCALE GENOMIC DNA]</scope>
    <source>
        <strain evidence="1 2">DSM 16932</strain>
    </source>
</reference>
<dbReference type="EMBL" id="SGWX01000001">
    <property type="protein sequence ID" value="RZS60760.1"/>
    <property type="molecule type" value="Genomic_DNA"/>
</dbReference>
<dbReference type="GO" id="GO:0005975">
    <property type="term" value="P:carbohydrate metabolic process"/>
    <property type="evidence" value="ECO:0007669"/>
    <property type="project" value="InterPro"/>
</dbReference>
<name>A0A4V2EXV0_9MICO</name>
<comment type="caution">
    <text evidence="1">The sequence shown here is derived from an EMBL/GenBank/DDBJ whole genome shotgun (WGS) entry which is preliminary data.</text>
</comment>
<evidence type="ECO:0000313" key="1">
    <source>
        <dbReference type="EMBL" id="RZS60760.1"/>
    </source>
</evidence>
<dbReference type="GO" id="GO:0030246">
    <property type="term" value="F:carbohydrate binding"/>
    <property type="evidence" value="ECO:0007669"/>
    <property type="project" value="InterPro"/>
</dbReference>
<dbReference type="SUPFAM" id="SSF74650">
    <property type="entry name" value="Galactose mutarotase-like"/>
    <property type="match status" value="1"/>
</dbReference>
<dbReference type="InterPro" id="IPR014718">
    <property type="entry name" value="GH-type_carb-bd"/>
</dbReference>
<evidence type="ECO:0000313" key="2">
    <source>
        <dbReference type="Proteomes" id="UP000293852"/>
    </source>
</evidence>
<dbReference type="GO" id="GO:0016853">
    <property type="term" value="F:isomerase activity"/>
    <property type="evidence" value="ECO:0007669"/>
    <property type="project" value="InterPro"/>
</dbReference>
<dbReference type="InterPro" id="IPR008183">
    <property type="entry name" value="Aldose_1/G6P_1-epimerase"/>
</dbReference>
<keyword evidence="2" id="KW-1185">Reference proteome</keyword>
<proteinExistence type="predicted"/>
<dbReference type="Gene3D" id="2.70.98.10">
    <property type="match status" value="1"/>
</dbReference>
<gene>
    <name evidence="1" type="ORF">EV386_1040</name>
</gene>
<dbReference type="Pfam" id="PF01263">
    <property type="entry name" value="Aldose_epim"/>
    <property type="match status" value="1"/>
</dbReference>
<dbReference type="OrthoDB" id="4739604at2"/>
<dbReference type="RefSeq" id="WP_130412930.1">
    <property type="nucleotide sequence ID" value="NZ_SGWX01000001.1"/>
</dbReference>
<dbReference type="Proteomes" id="UP000293852">
    <property type="component" value="Unassembled WGS sequence"/>
</dbReference>
<accession>A0A4V2EXV0</accession>
<dbReference type="InterPro" id="IPR011013">
    <property type="entry name" value="Gal_mutarotase_sf_dom"/>
</dbReference>
<sequence>MIEPLQRLGEPQVESPLRTVGLRGACGWTAEVDLWGGGLRSLRRRGVPLVEEYEVTAGARPPHCSGSVLFPWPNRVRDGLWVHRGHQLALELTEPKRSTANHGLVLDDVFGVVRHGVGDVELVTDVRHRPGYPFTLRLATRYTLSPAGLRVEHLIENLGDDTAPVAIGAHPYVRVGDVPTSSLSVRVDAEAALRVDGRLLPVGWDVLDGRPVLPSPLGGADVNACLRLRPAHAQGARHHVAAPDGRQVVVWTDPDLAYVHVYVCPDLPSDGGPRRALAIEPMSAPPDALRSGEGLHRLEPGATWTVAWGISVG</sequence>
<organism evidence="1 2">
    <name type="scientific">Xylanimonas ulmi</name>
    <dbReference type="NCBI Taxonomy" id="228973"/>
    <lineage>
        <taxon>Bacteria</taxon>
        <taxon>Bacillati</taxon>
        <taxon>Actinomycetota</taxon>
        <taxon>Actinomycetes</taxon>
        <taxon>Micrococcales</taxon>
        <taxon>Promicromonosporaceae</taxon>
        <taxon>Xylanimonas</taxon>
    </lineage>
</organism>